<protein>
    <submittedName>
        <fullName evidence="2">Z1 domain-containing protein</fullName>
    </submittedName>
</protein>
<dbReference type="AlphaFoldDB" id="A0A4V3CQS9"/>
<keyword evidence="3" id="KW-1185">Reference proteome</keyword>
<evidence type="ECO:0000313" key="2">
    <source>
        <dbReference type="EMBL" id="TDP46460.1"/>
    </source>
</evidence>
<evidence type="ECO:0000259" key="1">
    <source>
        <dbReference type="Pfam" id="PF10593"/>
    </source>
</evidence>
<dbReference type="Pfam" id="PF10593">
    <property type="entry name" value="Z1"/>
    <property type="match status" value="1"/>
</dbReference>
<sequence>MAQSISKTASAFKSDNLESFTFAEHEVGLLFGNVQAGKTAQMFGIICSAADASFPLFIILTTDNVALQRQTFERVQADLDRCGFCICNERDKQKFIDNALTKPVIIVLKKNSRVLLQWYNTLFASSFVKGNALFVVDDEADAASLNTLVNKKRVSTINRRLMGIRDASIGSMYLQVTGTPQALLLQSSMSAFKPAFMCYFEPGEGYLGGDFFFDYDEKNNTCVNFIDMYSDDITNDGLYLALVHHLVASAQLILSGEKVCNFVIHPGIRKASHNIAREEIKNRIEYLKSTICDEDAVDALKVMYNKTVPENTVQHNFPEIYAKIKDIITGKEMKILVMNGDTNVGEEEYSTGSNIIIGGTVLGRGVTFPKLQTLYYTRTAKKPQADTMWQHSRMFGYDRDPGLMALFITKHLYKLFSNINATNDSIISQAEAGIEKIQLYYPEGINPTRRNVVDLDLTDLIAGGTNYFPDDPDNTDIIKLDAILNQFIEDNYYLVGLKLILQILDYVVPSDDFSLDAFKNVITTKIAENAFEQGVLIVRPGRQVTQGTGSLLSPNDRELGSEFNKSVVLTMYEIKGDLGWRHNRIWVPNIKLPEFINYYDVR</sequence>
<dbReference type="SUPFAM" id="SSF52540">
    <property type="entry name" value="P-loop containing nucleoside triphosphate hydrolases"/>
    <property type="match status" value="1"/>
</dbReference>
<name>A0A4V3CQS9_9FIRM</name>
<dbReference type="EMBL" id="SNXO01000059">
    <property type="protein sequence ID" value="TDP46460.1"/>
    <property type="molecule type" value="Genomic_DNA"/>
</dbReference>
<comment type="caution">
    <text evidence="2">The sequence shown here is derived from an EMBL/GenBank/DDBJ whole genome shotgun (WGS) entry which is preliminary data.</text>
</comment>
<evidence type="ECO:0000313" key="3">
    <source>
        <dbReference type="Proteomes" id="UP000295500"/>
    </source>
</evidence>
<accession>A0A4V3CQS9</accession>
<organism evidence="2 3">
    <name type="scientific">Aminicella lysinilytica</name>
    <dbReference type="NCBI Taxonomy" id="433323"/>
    <lineage>
        <taxon>Bacteria</taxon>
        <taxon>Bacillati</taxon>
        <taxon>Bacillota</taxon>
        <taxon>Clostridia</taxon>
        <taxon>Peptostreptococcales</taxon>
        <taxon>Anaerovoracaceae</taxon>
        <taxon>Aminicella</taxon>
    </lineage>
</organism>
<dbReference type="InterPro" id="IPR018310">
    <property type="entry name" value="Put_endonuclease_Z1-dom"/>
</dbReference>
<proteinExistence type="predicted"/>
<feature type="domain" description="Putative endonuclease Z1" evidence="1">
    <location>
        <begin position="239"/>
        <end position="429"/>
    </location>
</feature>
<dbReference type="InterPro" id="IPR027417">
    <property type="entry name" value="P-loop_NTPase"/>
</dbReference>
<dbReference type="Proteomes" id="UP000295500">
    <property type="component" value="Unassembled WGS sequence"/>
</dbReference>
<reference evidence="2 3" key="1">
    <citation type="submission" date="2019-03" db="EMBL/GenBank/DDBJ databases">
        <title>Genomic Encyclopedia of Type Strains, Phase IV (KMG-IV): sequencing the most valuable type-strain genomes for metagenomic binning, comparative biology and taxonomic classification.</title>
        <authorList>
            <person name="Goeker M."/>
        </authorList>
    </citation>
    <scope>NUCLEOTIDE SEQUENCE [LARGE SCALE GENOMIC DNA]</scope>
    <source>
        <strain evidence="2 3">DSM 28287</strain>
    </source>
</reference>
<gene>
    <name evidence="2" type="ORF">EV211_1594</name>
</gene>